<evidence type="ECO:0000256" key="9">
    <source>
        <dbReference type="ARBA" id="ARBA00023455"/>
    </source>
</evidence>
<keyword evidence="3" id="KW-1003">Cell membrane</keyword>
<dbReference type="eggNOG" id="COG1132">
    <property type="taxonomic scope" value="Bacteria"/>
</dbReference>
<dbReference type="OrthoDB" id="9806127at2"/>
<proteinExistence type="inferred from homology"/>
<dbReference type="Proteomes" id="UP000005947">
    <property type="component" value="Unassembled WGS sequence"/>
</dbReference>
<evidence type="ECO:0000259" key="11">
    <source>
        <dbReference type="PROSITE" id="PS50893"/>
    </source>
</evidence>
<dbReference type="GeneID" id="93210775"/>
<feature type="transmembrane region" description="Helical" evidence="10">
    <location>
        <begin position="259"/>
        <end position="280"/>
    </location>
</feature>
<keyword evidence="5" id="KW-0547">Nucleotide-binding</keyword>
<dbReference type="PROSITE" id="PS00211">
    <property type="entry name" value="ABC_TRANSPORTER_1"/>
    <property type="match status" value="1"/>
</dbReference>
<dbReference type="Gene3D" id="1.20.1560.10">
    <property type="entry name" value="ABC transporter type 1, transmembrane domain"/>
    <property type="match status" value="1"/>
</dbReference>
<feature type="transmembrane region" description="Helical" evidence="10">
    <location>
        <begin position="142"/>
        <end position="167"/>
    </location>
</feature>
<protein>
    <submittedName>
        <fullName evidence="13">ABC transporter, ATP-binding protein</fullName>
    </submittedName>
</protein>
<sequence>MTTSAKNTELSYSNTQIVSILTKSMREYTVPALLTPLFVVAQVAFECSIPFYTAFLIDTIKQGTNLQTIMYMGGILACISLVSLAFGMLAGYTSSYAACGLAKNLRHDIFKSTLHFSFSIIDKFSSSSLVTRLTTDVMNVQFAGIQILTIAIRAPIVICAALVASVLMVGWSAWVYLGTSLIMCVGLAVVIYFGVRIFRRVFPKYDRLNQIIEENILGIRVVKSFTREDHEAKKFSSAADDLFCDYTQGARLMSLNAPLMSMASYTMFTLVLFFGSYAIISTRGTNLDIGQLSALITYGFQILIGFLMLSFVFIAIVISEESALRICEVLQQQNNITNPPTPIMHVPDGSISFRNVSFRYTPTSQHRALKNVSVDIHSGETVGILGMTGSAKTTLIQLIARMYDATEGEVLVGGHNVREYDIASLRKNIGYVLQKSLLFRSTIKDNLRWGNPLADDQEIMSACKASCADEFIQTLPHGLESFVEQGGSNFSGGQKQRLSIARALIKRPKILIFDDSTSAVDTKTDAHIRAELARLLPATTKIIIAQRTSSLRGADKIIVMEKGEILAVGTHNTLMHECEFYRETHLSQTHESYEEAINNA</sequence>
<dbReference type="AlphaFoldDB" id="F1T6T2"/>
<evidence type="ECO:0000256" key="6">
    <source>
        <dbReference type="ARBA" id="ARBA00022840"/>
    </source>
</evidence>
<dbReference type="PANTHER" id="PTHR43394:SF1">
    <property type="entry name" value="ATP-BINDING CASSETTE SUB-FAMILY B MEMBER 10, MITOCHONDRIAL"/>
    <property type="match status" value="1"/>
</dbReference>
<gene>
    <name evidence="13" type="ORF">HMPREF0091_11133</name>
</gene>
<evidence type="ECO:0000256" key="7">
    <source>
        <dbReference type="ARBA" id="ARBA00022989"/>
    </source>
</evidence>
<evidence type="ECO:0000256" key="2">
    <source>
        <dbReference type="ARBA" id="ARBA00022448"/>
    </source>
</evidence>
<dbReference type="GO" id="GO:0005524">
    <property type="term" value="F:ATP binding"/>
    <property type="evidence" value="ECO:0007669"/>
    <property type="project" value="UniProtKB-KW"/>
</dbReference>
<evidence type="ECO:0000256" key="1">
    <source>
        <dbReference type="ARBA" id="ARBA00004429"/>
    </source>
</evidence>
<dbReference type="RefSeq" id="WP_006303343.1">
    <property type="nucleotide sequence ID" value="NZ_ACGK02000004.1"/>
</dbReference>
<dbReference type="InterPro" id="IPR036640">
    <property type="entry name" value="ABC1_TM_sf"/>
</dbReference>
<feature type="domain" description="ABC transmembrane type-1" evidence="12">
    <location>
        <begin position="33"/>
        <end position="316"/>
    </location>
</feature>
<dbReference type="GO" id="GO:0015421">
    <property type="term" value="F:ABC-type oligopeptide transporter activity"/>
    <property type="evidence" value="ECO:0007669"/>
    <property type="project" value="TreeGrafter"/>
</dbReference>
<dbReference type="InterPro" id="IPR003439">
    <property type="entry name" value="ABC_transporter-like_ATP-bd"/>
</dbReference>
<keyword evidence="8 10" id="KW-0472">Membrane</keyword>
<dbReference type="InterPro" id="IPR011527">
    <property type="entry name" value="ABC1_TM_dom"/>
</dbReference>
<feature type="transmembrane region" description="Helical" evidence="10">
    <location>
        <begin position="69"/>
        <end position="92"/>
    </location>
</feature>
<dbReference type="InterPro" id="IPR017871">
    <property type="entry name" value="ABC_transporter-like_CS"/>
</dbReference>
<feature type="transmembrane region" description="Helical" evidence="10">
    <location>
        <begin position="292"/>
        <end position="318"/>
    </location>
</feature>
<dbReference type="EMBL" id="ACGK02000004">
    <property type="protein sequence ID" value="EGF22807.1"/>
    <property type="molecule type" value="Genomic_DNA"/>
</dbReference>
<dbReference type="Pfam" id="PF00664">
    <property type="entry name" value="ABC_membrane"/>
    <property type="match status" value="1"/>
</dbReference>
<dbReference type="PANTHER" id="PTHR43394">
    <property type="entry name" value="ATP-DEPENDENT PERMEASE MDL1, MITOCHONDRIAL"/>
    <property type="match status" value="1"/>
</dbReference>
<feature type="transmembrane region" description="Helical" evidence="10">
    <location>
        <begin position="33"/>
        <end position="57"/>
    </location>
</feature>
<evidence type="ECO:0000313" key="14">
    <source>
        <dbReference type="Proteomes" id="UP000005947"/>
    </source>
</evidence>
<dbReference type="CDD" id="cd18548">
    <property type="entry name" value="ABC_6TM_Tm287_like"/>
    <property type="match status" value="1"/>
</dbReference>
<evidence type="ECO:0000256" key="8">
    <source>
        <dbReference type="ARBA" id="ARBA00023136"/>
    </source>
</evidence>
<dbReference type="PROSITE" id="PS50929">
    <property type="entry name" value="ABC_TM1F"/>
    <property type="match status" value="1"/>
</dbReference>
<feature type="domain" description="ABC transporter" evidence="11">
    <location>
        <begin position="351"/>
        <end position="587"/>
    </location>
</feature>
<dbReference type="InterPro" id="IPR027417">
    <property type="entry name" value="P-loop_NTPase"/>
</dbReference>
<keyword evidence="6 13" id="KW-0067">ATP-binding</keyword>
<name>F1T6T2_9ACTN</name>
<dbReference type="Pfam" id="PF00005">
    <property type="entry name" value="ABC_tran"/>
    <property type="match status" value="1"/>
</dbReference>
<dbReference type="InterPro" id="IPR039421">
    <property type="entry name" value="Type_1_exporter"/>
</dbReference>
<comment type="caution">
    <text evidence="13">The sequence shown here is derived from an EMBL/GenBank/DDBJ whole genome shotgun (WGS) entry which is preliminary data.</text>
</comment>
<dbReference type="SUPFAM" id="SSF52540">
    <property type="entry name" value="P-loop containing nucleoside triphosphate hydrolases"/>
    <property type="match status" value="1"/>
</dbReference>
<keyword evidence="2" id="KW-0813">Transport</keyword>
<evidence type="ECO:0000256" key="3">
    <source>
        <dbReference type="ARBA" id="ARBA00022475"/>
    </source>
</evidence>
<dbReference type="FunFam" id="3.40.50.300:FF:000221">
    <property type="entry name" value="Multidrug ABC transporter ATP-binding protein"/>
    <property type="match status" value="1"/>
</dbReference>
<dbReference type="InterPro" id="IPR003593">
    <property type="entry name" value="AAA+_ATPase"/>
</dbReference>
<keyword evidence="7 10" id="KW-1133">Transmembrane helix</keyword>
<feature type="transmembrane region" description="Helical" evidence="10">
    <location>
        <begin position="173"/>
        <end position="195"/>
    </location>
</feature>
<dbReference type="Gene3D" id="3.40.50.300">
    <property type="entry name" value="P-loop containing nucleotide triphosphate hydrolases"/>
    <property type="match status" value="1"/>
</dbReference>
<evidence type="ECO:0000313" key="13">
    <source>
        <dbReference type="EMBL" id="EGF22807.1"/>
    </source>
</evidence>
<organism evidence="13 14">
    <name type="scientific">Fannyhessea vaginae DSM 15829</name>
    <dbReference type="NCBI Taxonomy" id="525256"/>
    <lineage>
        <taxon>Bacteria</taxon>
        <taxon>Bacillati</taxon>
        <taxon>Actinomycetota</taxon>
        <taxon>Coriobacteriia</taxon>
        <taxon>Coriobacteriales</taxon>
        <taxon>Atopobiaceae</taxon>
        <taxon>Fannyhessea</taxon>
    </lineage>
</organism>
<evidence type="ECO:0000259" key="12">
    <source>
        <dbReference type="PROSITE" id="PS50929"/>
    </source>
</evidence>
<evidence type="ECO:0000256" key="4">
    <source>
        <dbReference type="ARBA" id="ARBA00022692"/>
    </source>
</evidence>
<dbReference type="GO" id="GO:0005886">
    <property type="term" value="C:plasma membrane"/>
    <property type="evidence" value="ECO:0007669"/>
    <property type="project" value="UniProtKB-SubCell"/>
</dbReference>
<evidence type="ECO:0000256" key="5">
    <source>
        <dbReference type="ARBA" id="ARBA00022741"/>
    </source>
</evidence>
<accession>F1T6T2</accession>
<evidence type="ECO:0000256" key="10">
    <source>
        <dbReference type="SAM" id="Phobius"/>
    </source>
</evidence>
<comment type="similarity">
    <text evidence="9">Belongs to the ABC transporter superfamily. Siderophore-Fe(3+) uptake transporter (SIUT) (TC 3.A.1.21) family.</text>
</comment>
<reference evidence="13 14" key="1">
    <citation type="submission" date="2011-02" db="EMBL/GenBank/DDBJ databases">
        <authorList>
            <person name="Muzny D."/>
            <person name="Qin X."/>
            <person name="Buhay C."/>
            <person name="Dugan-Rocha S."/>
            <person name="Ding Y."/>
            <person name="Chen G."/>
            <person name="Hawes A."/>
            <person name="Holder M."/>
            <person name="Jhangiani S."/>
            <person name="Johnson A."/>
            <person name="Khan Z."/>
            <person name="Li Z."/>
            <person name="Liu W."/>
            <person name="Liu X."/>
            <person name="Perez L."/>
            <person name="Shen H."/>
            <person name="Wang Q."/>
            <person name="Watt J."/>
            <person name="Xi L."/>
            <person name="Xin Y."/>
            <person name="Zhou J."/>
            <person name="Deng J."/>
            <person name="Jiang H."/>
            <person name="Liu Y."/>
            <person name="Qu J."/>
            <person name="Song X.-Z."/>
            <person name="Zhang L."/>
            <person name="Villasana D."/>
            <person name="Johnson A."/>
            <person name="Liu J."/>
            <person name="Liyanage D."/>
            <person name="Lorensuhewa L."/>
            <person name="Robinson T."/>
            <person name="Song A."/>
            <person name="Song B.-B."/>
            <person name="Dinh H."/>
            <person name="Thornton R."/>
            <person name="Coyle M."/>
            <person name="Francisco L."/>
            <person name="Jackson L."/>
            <person name="Javaid M."/>
            <person name="Korchina V."/>
            <person name="Kovar C."/>
            <person name="Mata R."/>
            <person name="Mathew T."/>
            <person name="Ngo R."/>
            <person name="Nguyen L."/>
            <person name="Nguyen N."/>
            <person name="Okwuonu G."/>
            <person name="Ongeri F."/>
            <person name="Pham C."/>
            <person name="Simmons D."/>
            <person name="Wilczek-Boney K."/>
            <person name="Hale W."/>
            <person name="Jakkamsetti A."/>
            <person name="Pham P."/>
            <person name="Ruth R."/>
            <person name="San Lucas F."/>
            <person name="Warren J."/>
            <person name="Zhang J."/>
            <person name="Zhao Z."/>
            <person name="Zhou C."/>
            <person name="Zhu D."/>
            <person name="Lee S."/>
            <person name="Bess C."/>
            <person name="Blankenburg K."/>
            <person name="Forbes L."/>
            <person name="Fu Q."/>
            <person name="Gubbala S."/>
            <person name="Hirani K."/>
            <person name="Jayaseelan J.C."/>
            <person name="Lara F."/>
            <person name="Munidasa M."/>
            <person name="Palculict T."/>
            <person name="Patil S."/>
            <person name="Pu L.-L."/>
            <person name="Saada N."/>
            <person name="Tang L."/>
            <person name="Weissenberger G."/>
            <person name="Zhu Y."/>
            <person name="Hemphill L."/>
            <person name="Shang Y."/>
            <person name="Youmans B."/>
            <person name="Ayvaz T."/>
            <person name="Ross M."/>
            <person name="Santibanez J."/>
            <person name="Aqrawi P."/>
            <person name="Gross S."/>
            <person name="Joshi V."/>
            <person name="Fowler G."/>
            <person name="Nazareth L."/>
            <person name="Reid J."/>
            <person name="Worley K."/>
            <person name="Petrosino J."/>
            <person name="Highlander S."/>
            <person name="Gibbs R."/>
        </authorList>
    </citation>
    <scope>NUCLEOTIDE SEQUENCE [LARGE SCALE GENOMIC DNA]</scope>
    <source>
        <strain evidence="13 14">DSM 15829</strain>
    </source>
</reference>
<keyword evidence="14" id="KW-1185">Reference proteome</keyword>
<dbReference type="GO" id="GO:0016887">
    <property type="term" value="F:ATP hydrolysis activity"/>
    <property type="evidence" value="ECO:0007669"/>
    <property type="project" value="InterPro"/>
</dbReference>
<comment type="subcellular location">
    <subcellularLocation>
        <location evidence="1">Cell inner membrane</location>
        <topology evidence="1">Multi-pass membrane protein</topology>
    </subcellularLocation>
</comment>
<dbReference type="PROSITE" id="PS50893">
    <property type="entry name" value="ABC_TRANSPORTER_2"/>
    <property type="match status" value="1"/>
</dbReference>
<keyword evidence="4 10" id="KW-0812">Transmembrane</keyword>
<dbReference type="SMART" id="SM00382">
    <property type="entry name" value="AAA"/>
    <property type="match status" value="1"/>
</dbReference>
<dbReference type="SUPFAM" id="SSF90123">
    <property type="entry name" value="ABC transporter transmembrane region"/>
    <property type="match status" value="1"/>
</dbReference>